<dbReference type="InterPro" id="IPR008621">
    <property type="entry name" value="Cbb3-typ_cyt_oxidase_comp"/>
</dbReference>
<keyword evidence="3" id="KW-1185">Reference proteome</keyword>
<reference evidence="2 3" key="1">
    <citation type="submission" date="2023-07" db="EMBL/GenBank/DDBJ databases">
        <title>Genomic Encyclopedia of Type Strains, Phase IV (KMG-IV): sequencing the most valuable type-strain genomes for metagenomic binning, comparative biology and taxonomic classification.</title>
        <authorList>
            <person name="Goeker M."/>
        </authorList>
    </citation>
    <scope>NUCLEOTIDE SEQUENCE [LARGE SCALE GENOMIC DNA]</scope>
    <source>
        <strain evidence="2 3">DSM 18695</strain>
    </source>
</reference>
<name>A0ABU0IX91_9CAUL</name>
<dbReference type="Pfam" id="PF05545">
    <property type="entry name" value="FixQ"/>
    <property type="match status" value="1"/>
</dbReference>
<comment type="caution">
    <text evidence="2">The sequence shown here is derived from an EMBL/GenBank/DDBJ whole genome shotgun (WGS) entry which is preliminary data.</text>
</comment>
<dbReference type="Proteomes" id="UP001228905">
    <property type="component" value="Unassembled WGS sequence"/>
</dbReference>
<keyword evidence="1" id="KW-0472">Membrane</keyword>
<evidence type="ECO:0000313" key="3">
    <source>
        <dbReference type="Proteomes" id="UP001228905"/>
    </source>
</evidence>
<evidence type="ECO:0000313" key="2">
    <source>
        <dbReference type="EMBL" id="MDQ0465961.1"/>
    </source>
</evidence>
<proteinExistence type="predicted"/>
<feature type="transmembrane region" description="Helical" evidence="1">
    <location>
        <begin position="12"/>
        <end position="34"/>
    </location>
</feature>
<keyword evidence="1" id="KW-1133">Transmembrane helix</keyword>
<protein>
    <submittedName>
        <fullName evidence="2">Cytochrome c oxidase cbb3-type subunit 4</fullName>
    </submittedName>
</protein>
<keyword evidence="1" id="KW-0812">Transmembrane</keyword>
<dbReference type="RefSeq" id="WP_307351714.1">
    <property type="nucleotide sequence ID" value="NZ_JAUSVS010000009.1"/>
</dbReference>
<organism evidence="2 3">
    <name type="scientific">Caulobacter ginsengisoli</name>
    <dbReference type="NCBI Taxonomy" id="400775"/>
    <lineage>
        <taxon>Bacteria</taxon>
        <taxon>Pseudomonadati</taxon>
        <taxon>Pseudomonadota</taxon>
        <taxon>Alphaproteobacteria</taxon>
        <taxon>Caulobacterales</taxon>
        <taxon>Caulobacteraceae</taxon>
        <taxon>Caulobacter</taxon>
    </lineage>
</organism>
<dbReference type="CDD" id="cd01324">
    <property type="entry name" value="cbb3_Oxidase_CcoQ"/>
    <property type="match status" value="1"/>
</dbReference>
<sequence length="59" mass="6684">MSGLTYETVARFAQQGGTLYFGVLFMGGLIYGLWPRHKETFNRMASLPLETDEDDHVQS</sequence>
<dbReference type="EMBL" id="JAUSVS010000009">
    <property type="protein sequence ID" value="MDQ0465961.1"/>
    <property type="molecule type" value="Genomic_DNA"/>
</dbReference>
<evidence type="ECO:0000256" key="1">
    <source>
        <dbReference type="SAM" id="Phobius"/>
    </source>
</evidence>
<gene>
    <name evidence="2" type="ORF">QO010_003754</name>
</gene>
<accession>A0ABU0IX91</accession>